<feature type="domain" description="Proteinase inhibitor I42 chagasin" evidence="4">
    <location>
        <begin position="45"/>
        <end position="132"/>
    </location>
</feature>
<protein>
    <submittedName>
        <fullName evidence="5">Inhibitor of cysteine peptidase</fullName>
    </submittedName>
</protein>
<dbReference type="SUPFAM" id="SSF141066">
    <property type="entry name" value="ICP-like"/>
    <property type="match status" value="1"/>
</dbReference>
<evidence type="ECO:0000256" key="2">
    <source>
        <dbReference type="ARBA" id="ARBA00022704"/>
    </source>
</evidence>
<dbReference type="EMBL" id="FMYL01000007">
    <property type="protein sequence ID" value="SDB99124.1"/>
    <property type="molecule type" value="Genomic_DNA"/>
</dbReference>
<name>A0A1G6HY51_9GAMM</name>
<dbReference type="OrthoDB" id="670336at2"/>
<accession>A0A1G6HY51</accession>
<evidence type="ECO:0000256" key="3">
    <source>
        <dbReference type="SAM" id="SignalP"/>
    </source>
</evidence>
<reference evidence="6" key="1">
    <citation type="submission" date="2016-09" db="EMBL/GenBank/DDBJ databases">
        <authorList>
            <person name="Varghese N."/>
            <person name="Submissions S."/>
        </authorList>
    </citation>
    <scope>NUCLEOTIDE SEQUENCE [LARGE SCALE GENOMIC DNA]</scope>
    <source>
        <strain evidence="6">ANC 4422</strain>
    </source>
</reference>
<feature type="signal peptide" evidence="3">
    <location>
        <begin position="1"/>
        <end position="15"/>
    </location>
</feature>
<dbReference type="AlphaFoldDB" id="A0A1G6HY51"/>
<feature type="chain" id="PRO_5017486670" evidence="3">
    <location>
        <begin position="16"/>
        <end position="137"/>
    </location>
</feature>
<dbReference type="PANTHER" id="PTHR36530">
    <property type="entry name" value="INHIBITOR OF CYSTEINE PEPTIDASE"/>
    <property type="match status" value="1"/>
</dbReference>
<dbReference type="PANTHER" id="PTHR36530:SF1">
    <property type="entry name" value="AMOEBIASIN-1"/>
    <property type="match status" value="1"/>
</dbReference>
<dbReference type="Pfam" id="PF09394">
    <property type="entry name" value="Inhibitor_I42"/>
    <property type="match status" value="1"/>
</dbReference>
<keyword evidence="3" id="KW-0732">Signal</keyword>
<evidence type="ECO:0000313" key="6">
    <source>
        <dbReference type="Proteomes" id="UP000242501"/>
    </source>
</evidence>
<organism evidence="5 6">
    <name type="scientific">Acinetobacter boissieri</name>
    <dbReference type="NCBI Taxonomy" id="1219383"/>
    <lineage>
        <taxon>Bacteria</taxon>
        <taxon>Pseudomonadati</taxon>
        <taxon>Pseudomonadota</taxon>
        <taxon>Gammaproteobacteria</taxon>
        <taxon>Moraxellales</taxon>
        <taxon>Moraxellaceae</taxon>
        <taxon>Acinetobacter</taxon>
    </lineage>
</organism>
<dbReference type="InterPro" id="IPR036331">
    <property type="entry name" value="Chagasin-like_sf"/>
</dbReference>
<keyword evidence="2" id="KW-0789">Thiol protease inhibitor</keyword>
<dbReference type="STRING" id="1219383.SAMN05421733_107110"/>
<proteinExistence type="predicted"/>
<dbReference type="Gene3D" id="2.60.40.2020">
    <property type="match status" value="1"/>
</dbReference>
<sequence>MISALRMGVVCVALAVVACHGTSPTVDGKTHVFTLKQKCPALLQMKVGQSLMFHAPENISTGYKWQIVQPLRYFSVDQSEQKTKSEQPEMLGQPTEKIFQFSALQAGEEEISLRYVRPWEANDPNAERWACRIRISS</sequence>
<dbReference type="InterPro" id="IPR052781">
    <property type="entry name" value="Cys_protease_inhibitor_I42"/>
</dbReference>
<dbReference type="GO" id="GO:0004869">
    <property type="term" value="F:cysteine-type endopeptidase inhibitor activity"/>
    <property type="evidence" value="ECO:0007669"/>
    <property type="project" value="UniProtKB-KW"/>
</dbReference>
<dbReference type="InterPro" id="IPR018990">
    <property type="entry name" value="Prot_inh_I42_chagasin"/>
</dbReference>
<evidence type="ECO:0000259" key="4">
    <source>
        <dbReference type="Pfam" id="PF09394"/>
    </source>
</evidence>
<dbReference type="Proteomes" id="UP000242501">
    <property type="component" value="Unassembled WGS sequence"/>
</dbReference>
<keyword evidence="6" id="KW-1185">Reference proteome</keyword>
<dbReference type="PROSITE" id="PS51257">
    <property type="entry name" value="PROKAR_LIPOPROTEIN"/>
    <property type="match status" value="1"/>
</dbReference>
<keyword evidence="1" id="KW-0646">Protease inhibitor</keyword>
<gene>
    <name evidence="5" type="ORF">SAMN05421733_107110</name>
</gene>
<evidence type="ECO:0000313" key="5">
    <source>
        <dbReference type="EMBL" id="SDB99124.1"/>
    </source>
</evidence>
<dbReference type="RefSeq" id="WP_092748594.1">
    <property type="nucleotide sequence ID" value="NZ_FMYL01000007.1"/>
</dbReference>
<evidence type="ECO:0000256" key="1">
    <source>
        <dbReference type="ARBA" id="ARBA00022690"/>
    </source>
</evidence>